<reference evidence="2" key="2">
    <citation type="submission" date="2021-04" db="EMBL/GenBank/DDBJ databases">
        <authorList>
            <person name="Gilroy R."/>
        </authorList>
    </citation>
    <scope>NUCLEOTIDE SEQUENCE</scope>
    <source>
        <strain evidence="2">Gambia11-129</strain>
    </source>
</reference>
<evidence type="ECO:0000313" key="3">
    <source>
        <dbReference type="Proteomes" id="UP000823936"/>
    </source>
</evidence>
<protein>
    <submittedName>
        <fullName evidence="2">Uncharacterized protein</fullName>
    </submittedName>
</protein>
<sequence length="137" mass="15340">MSEVIFNLNKHGSLAVDMRPKARVGIVNNKDSVVDIKGYISPEKQIKRLLASGERYREYRQMMTEFERNSLHESDDDVIRVPRVDEHDFSMADKVTEMRNTDYSGISGKASAAGVTKNSNASEAEPENSGNKSEVSE</sequence>
<feature type="compositionally biased region" description="Polar residues" evidence="1">
    <location>
        <begin position="116"/>
        <end position="137"/>
    </location>
</feature>
<feature type="region of interest" description="Disordered" evidence="1">
    <location>
        <begin position="104"/>
        <end position="137"/>
    </location>
</feature>
<dbReference type="AlphaFoldDB" id="A0A9D1PTP1"/>
<organism evidence="2 3">
    <name type="scientific">Candidatus Ornithospirochaeta avicola</name>
    <dbReference type="NCBI Taxonomy" id="2840896"/>
    <lineage>
        <taxon>Bacteria</taxon>
        <taxon>Pseudomonadati</taxon>
        <taxon>Spirochaetota</taxon>
        <taxon>Spirochaetia</taxon>
        <taxon>Spirochaetales</taxon>
        <taxon>Spirochaetaceae</taxon>
        <taxon>Spirochaetaceae incertae sedis</taxon>
        <taxon>Candidatus Ornithospirochaeta</taxon>
    </lineage>
</organism>
<dbReference type="Proteomes" id="UP000823936">
    <property type="component" value="Unassembled WGS sequence"/>
</dbReference>
<name>A0A9D1PTP1_9SPIO</name>
<dbReference type="EMBL" id="DXHU01000005">
    <property type="protein sequence ID" value="HIV98407.1"/>
    <property type="molecule type" value="Genomic_DNA"/>
</dbReference>
<comment type="caution">
    <text evidence="2">The sequence shown here is derived from an EMBL/GenBank/DDBJ whole genome shotgun (WGS) entry which is preliminary data.</text>
</comment>
<accession>A0A9D1PTP1</accession>
<reference evidence="2" key="1">
    <citation type="journal article" date="2021" name="PeerJ">
        <title>Extensive microbial diversity within the chicken gut microbiome revealed by metagenomics and culture.</title>
        <authorList>
            <person name="Gilroy R."/>
            <person name="Ravi A."/>
            <person name="Getino M."/>
            <person name="Pursley I."/>
            <person name="Horton D.L."/>
            <person name="Alikhan N.F."/>
            <person name="Baker D."/>
            <person name="Gharbi K."/>
            <person name="Hall N."/>
            <person name="Watson M."/>
            <person name="Adriaenssens E.M."/>
            <person name="Foster-Nyarko E."/>
            <person name="Jarju S."/>
            <person name="Secka A."/>
            <person name="Antonio M."/>
            <person name="Oren A."/>
            <person name="Chaudhuri R.R."/>
            <person name="La Ragione R."/>
            <person name="Hildebrand F."/>
            <person name="Pallen M.J."/>
        </authorList>
    </citation>
    <scope>NUCLEOTIDE SEQUENCE</scope>
    <source>
        <strain evidence="2">Gambia11-129</strain>
    </source>
</reference>
<evidence type="ECO:0000313" key="2">
    <source>
        <dbReference type="EMBL" id="HIV98407.1"/>
    </source>
</evidence>
<proteinExistence type="predicted"/>
<evidence type="ECO:0000256" key="1">
    <source>
        <dbReference type="SAM" id="MobiDB-lite"/>
    </source>
</evidence>
<gene>
    <name evidence="2" type="ORF">IAB12_01335</name>
</gene>